<organism evidence="3 4">
    <name type="scientific">Sorghum bicolor</name>
    <name type="common">Sorghum</name>
    <name type="synonym">Sorghum vulgare</name>
    <dbReference type="NCBI Taxonomy" id="4558"/>
    <lineage>
        <taxon>Eukaryota</taxon>
        <taxon>Viridiplantae</taxon>
        <taxon>Streptophyta</taxon>
        <taxon>Embryophyta</taxon>
        <taxon>Tracheophyta</taxon>
        <taxon>Spermatophyta</taxon>
        <taxon>Magnoliopsida</taxon>
        <taxon>Liliopsida</taxon>
        <taxon>Poales</taxon>
        <taxon>Poaceae</taxon>
        <taxon>PACMAD clade</taxon>
        <taxon>Panicoideae</taxon>
        <taxon>Andropogonodae</taxon>
        <taxon>Andropogoneae</taxon>
        <taxon>Sorghinae</taxon>
        <taxon>Sorghum</taxon>
    </lineage>
</organism>
<feature type="signal peptide" evidence="2">
    <location>
        <begin position="1"/>
        <end position="28"/>
    </location>
</feature>
<dbReference type="FunCoup" id="A0A194YJF4">
    <property type="interactions" value="348"/>
</dbReference>
<reference evidence="3 4" key="1">
    <citation type="journal article" date="2009" name="Nature">
        <title>The Sorghum bicolor genome and the diversification of grasses.</title>
        <authorList>
            <person name="Paterson A.H."/>
            <person name="Bowers J.E."/>
            <person name="Bruggmann R."/>
            <person name="Dubchak I."/>
            <person name="Grimwood J."/>
            <person name="Gundlach H."/>
            <person name="Haberer G."/>
            <person name="Hellsten U."/>
            <person name="Mitros T."/>
            <person name="Poliakov A."/>
            <person name="Schmutz J."/>
            <person name="Spannagl M."/>
            <person name="Tang H."/>
            <person name="Wang X."/>
            <person name="Wicker T."/>
            <person name="Bharti A.K."/>
            <person name="Chapman J."/>
            <person name="Feltus F.A."/>
            <person name="Gowik U."/>
            <person name="Grigoriev I.V."/>
            <person name="Lyons E."/>
            <person name="Maher C.A."/>
            <person name="Martis M."/>
            <person name="Narechania A."/>
            <person name="Otillar R.P."/>
            <person name="Penning B.W."/>
            <person name="Salamov A.A."/>
            <person name="Wang Y."/>
            <person name="Zhang L."/>
            <person name="Carpita N.C."/>
            <person name="Freeling M."/>
            <person name="Gingle A.R."/>
            <person name="Hash C.T."/>
            <person name="Keller B."/>
            <person name="Klein P."/>
            <person name="Kresovich S."/>
            <person name="McCann M.C."/>
            <person name="Ming R."/>
            <person name="Peterson D.G."/>
            <person name="Mehboob-ur-Rahman"/>
            <person name="Ware D."/>
            <person name="Westhoff P."/>
            <person name="Mayer K.F."/>
            <person name="Messing J."/>
            <person name="Rokhsar D.S."/>
        </authorList>
    </citation>
    <scope>NUCLEOTIDE SEQUENCE [LARGE SCALE GENOMIC DNA]</scope>
    <source>
        <strain evidence="4">cv. BTx623</strain>
    </source>
</reference>
<gene>
    <name evidence="3" type="ORF">SORBI_3010G156400</name>
</gene>
<protein>
    <submittedName>
        <fullName evidence="3">Uncharacterized protein</fullName>
    </submittedName>
</protein>
<dbReference type="OMA" id="VAYWERE"/>
<name>A0A194YJF4_SORBI</name>
<evidence type="ECO:0000256" key="2">
    <source>
        <dbReference type="SAM" id="SignalP"/>
    </source>
</evidence>
<keyword evidence="2" id="KW-0732">Signal</keyword>
<feature type="chain" id="PRO_5008268810" evidence="2">
    <location>
        <begin position="29"/>
        <end position="120"/>
    </location>
</feature>
<feature type="compositionally biased region" description="Low complexity" evidence="1">
    <location>
        <begin position="109"/>
        <end position="120"/>
    </location>
</feature>
<proteinExistence type="predicted"/>
<evidence type="ECO:0000313" key="3">
    <source>
        <dbReference type="EMBL" id="KXG20110.1"/>
    </source>
</evidence>
<keyword evidence="4" id="KW-1185">Reference proteome</keyword>
<feature type="compositionally biased region" description="Basic and acidic residues" evidence="1">
    <location>
        <begin position="85"/>
        <end position="108"/>
    </location>
</feature>
<evidence type="ECO:0000313" key="4">
    <source>
        <dbReference type="Proteomes" id="UP000000768"/>
    </source>
</evidence>
<dbReference type="AlphaFoldDB" id="A0A194YJF4"/>
<sequence>MASKVAAMAMAALLFCALFASWTTTSEAARMGRQTGDELAVAAPVNGGGGGGSGNNVAYWERERERHQQRGLIVGRRPRLASFTPRDDGAGGNKREVPSGPDPIHHGDAPPTSVAAPTSP</sequence>
<evidence type="ECO:0000256" key="1">
    <source>
        <dbReference type="SAM" id="MobiDB-lite"/>
    </source>
</evidence>
<dbReference type="EMBL" id="CM000769">
    <property type="protein sequence ID" value="KXG20110.1"/>
    <property type="molecule type" value="Genomic_DNA"/>
</dbReference>
<dbReference type="Proteomes" id="UP000000768">
    <property type="component" value="Chromosome 10"/>
</dbReference>
<dbReference type="Gramene" id="KXG20110">
    <property type="protein sequence ID" value="KXG20110"/>
    <property type="gene ID" value="SORBI_3010G156400"/>
</dbReference>
<dbReference type="OrthoDB" id="662284at2759"/>
<feature type="region of interest" description="Disordered" evidence="1">
    <location>
        <begin position="68"/>
        <end position="120"/>
    </location>
</feature>
<reference evidence="4" key="2">
    <citation type="journal article" date="2018" name="Plant J.">
        <title>The Sorghum bicolor reference genome: improved assembly, gene annotations, a transcriptome atlas, and signatures of genome organization.</title>
        <authorList>
            <person name="McCormick R.F."/>
            <person name="Truong S.K."/>
            <person name="Sreedasyam A."/>
            <person name="Jenkins J."/>
            <person name="Shu S."/>
            <person name="Sims D."/>
            <person name="Kennedy M."/>
            <person name="Amirebrahimi M."/>
            <person name="Weers B.D."/>
            <person name="McKinley B."/>
            <person name="Mattison A."/>
            <person name="Morishige D.T."/>
            <person name="Grimwood J."/>
            <person name="Schmutz J."/>
            <person name="Mullet J.E."/>
        </authorList>
    </citation>
    <scope>NUCLEOTIDE SEQUENCE [LARGE SCALE GENOMIC DNA]</scope>
    <source>
        <strain evidence="4">cv. BTx623</strain>
    </source>
</reference>
<accession>A0A194YJF4</accession>
<dbReference type="InParanoid" id="A0A194YJF4"/>